<keyword evidence="4" id="KW-0812">Transmembrane</keyword>
<protein>
    <recommendedName>
        <fullName evidence="10">Histidine kinase domain-containing protein</fullName>
    </recommendedName>
</protein>
<evidence type="ECO:0000256" key="1">
    <source>
        <dbReference type="ARBA" id="ARBA00004651"/>
    </source>
</evidence>
<keyword evidence="12" id="KW-1185">Reference proteome</keyword>
<comment type="caution">
    <text evidence="11">The sequence shown here is derived from an EMBL/GenBank/DDBJ whole genome shotgun (WGS) entry which is preliminary data.</text>
</comment>
<dbReference type="Pfam" id="PF07730">
    <property type="entry name" value="HisKA_3"/>
    <property type="match status" value="1"/>
</dbReference>
<evidence type="ECO:0000259" key="10">
    <source>
        <dbReference type="PROSITE" id="PS50109"/>
    </source>
</evidence>
<keyword evidence="5" id="KW-0418">Kinase</keyword>
<evidence type="ECO:0000256" key="6">
    <source>
        <dbReference type="ARBA" id="ARBA00022989"/>
    </source>
</evidence>
<keyword evidence="2" id="KW-1003">Cell membrane</keyword>
<dbReference type="EMBL" id="BAAASL010000002">
    <property type="protein sequence ID" value="GAA2709669.1"/>
    <property type="molecule type" value="Genomic_DNA"/>
</dbReference>
<keyword evidence="8" id="KW-0472">Membrane</keyword>
<dbReference type="InterPro" id="IPR003594">
    <property type="entry name" value="HATPase_dom"/>
</dbReference>
<keyword evidence="7" id="KW-0902">Two-component regulatory system</keyword>
<evidence type="ECO:0000256" key="8">
    <source>
        <dbReference type="ARBA" id="ARBA00023136"/>
    </source>
</evidence>
<dbReference type="InterPro" id="IPR036890">
    <property type="entry name" value="HATPase_C_sf"/>
</dbReference>
<evidence type="ECO:0000313" key="12">
    <source>
        <dbReference type="Proteomes" id="UP001500886"/>
    </source>
</evidence>
<evidence type="ECO:0000256" key="2">
    <source>
        <dbReference type="ARBA" id="ARBA00022475"/>
    </source>
</evidence>
<evidence type="ECO:0000256" key="4">
    <source>
        <dbReference type="ARBA" id="ARBA00022692"/>
    </source>
</evidence>
<dbReference type="SMART" id="SM00387">
    <property type="entry name" value="HATPase_c"/>
    <property type="match status" value="1"/>
</dbReference>
<dbReference type="Proteomes" id="UP001500886">
    <property type="component" value="Unassembled WGS sequence"/>
</dbReference>
<feature type="compositionally biased region" description="Pro residues" evidence="9">
    <location>
        <begin position="44"/>
        <end position="60"/>
    </location>
</feature>
<dbReference type="InterPro" id="IPR011712">
    <property type="entry name" value="Sig_transdc_His_kin_sub3_dim/P"/>
</dbReference>
<keyword evidence="3" id="KW-0808">Transferase</keyword>
<feature type="domain" description="Histidine kinase" evidence="10">
    <location>
        <begin position="83"/>
        <end position="268"/>
    </location>
</feature>
<dbReference type="PROSITE" id="PS50109">
    <property type="entry name" value="HIS_KIN"/>
    <property type="match status" value="1"/>
</dbReference>
<comment type="subcellular location">
    <subcellularLocation>
        <location evidence="1">Cell membrane</location>
        <topology evidence="1">Multi-pass membrane protein</topology>
    </subcellularLocation>
</comment>
<dbReference type="Gene3D" id="3.30.565.10">
    <property type="entry name" value="Histidine kinase-like ATPase, C-terminal domain"/>
    <property type="match status" value="1"/>
</dbReference>
<gene>
    <name evidence="11" type="ORF">GCM10010315_08200</name>
</gene>
<dbReference type="PANTHER" id="PTHR24421:SF37">
    <property type="entry name" value="SENSOR HISTIDINE KINASE NARS"/>
    <property type="match status" value="1"/>
</dbReference>
<dbReference type="CDD" id="cd16917">
    <property type="entry name" value="HATPase_UhpB-NarQ-NarX-like"/>
    <property type="match status" value="1"/>
</dbReference>
<feature type="region of interest" description="Disordered" evidence="9">
    <location>
        <begin position="36"/>
        <end position="68"/>
    </location>
</feature>
<evidence type="ECO:0000256" key="3">
    <source>
        <dbReference type="ARBA" id="ARBA00022679"/>
    </source>
</evidence>
<evidence type="ECO:0000256" key="7">
    <source>
        <dbReference type="ARBA" id="ARBA00023012"/>
    </source>
</evidence>
<dbReference type="InterPro" id="IPR005467">
    <property type="entry name" value="His_kinase_dom"/>
</dbReference>
<dbReference type="SUPFAM" id="SSF55874">
    <property type="entry name" value="ATPase domain of HSP90 chaperone/DNA topoisomerase II/histidine kinase"/>
    <property type="match status" value="1"/>
</dbReference>
<evidence type="ECO:0000256" key="5">
    <source>
        <dbReference type="ARBA" id="ARBA00022777"/>
    </source>
</evidence>
<evidence type="ECO:0000313" key="11">
    <source>
        <dbReference type="EMBL" id="GAA2709669.1"/>
    </source>
</evidence>
<dbReference type="PANTHER" id="PTHR24421">
    <property type="entry name" value="NITRATE/NITRITE SENSOR PROTEIN NARX-RELATED"/>
    <property type="match status" value="1"/>
</dbReference>
<name>A0ABN3TL02_9ACTN</name>
<accession>A0ABN3TL02</accession>
<dbReference type="InterPro" id="IPR050482">
    <property type="entry name" value="Sensor_HK_TwoCompSys"/>
</dbReference>
<keyword evidence="6" id="KW-1133">Transmembrane helix</keyword>
<dbReference type="Gene3D" id="1.20.5.1930">
    <property type="match status" value="1"/>
</dbReference>
<reference evidence="11 12" key="1">
    <citation type="journal article" date="2019" name="Int. J. Syst. Evol. Microbiol.">
        <title>The Global Catalogue of Microorganisms (GCM) 10K type strain sequencing project: providing services to taxonomists for standard genome sequencing and annotation.</title>
        <authorList>
            <consortium name="The Broad Institute Genomics Platform"/>
            <consortium name="The Broad Institute Genome Sequencing Center for Infectious Disease"/>
            <person name="Wu L."/>
            <person name="Ma J."/>
        </authorList>
    </citation>
    <scope>NUCLEOTIDE SEQUENCE [LARGE SCALE GENOMIC DNA]</scope>
    <source>
        <strain evidence="11 12">JCM 4542</strain>
    </source>
</reference>
<evidence type="ECO:0000256" key="9">
    <source>
        <dbReference type="SAM" id="MobiDB-lite"/>
    </source>
</evidence>
<organism evidence="11 12">
    <name type="scientific">Streptomyces luteosporeus</name>
    <dbReference type="NCBI Taxonomy" id="173856"/>
    <lineage>
        <taxon>Bacteria</taxon>
        <taxon>Bacillati</taxon>
        <taxon>Actinomycetota</taxon>
        <taxon>Actinomycetes</taxon>
        <taxon>Kitasatosporales</taxon>
        <taxon>Streptomycetaceae</taxon>
        <taxon>Streptomyces</taxon>
    </lineage>
</organism>
<proteinExistence type="predicted"/>
<sequence>METAVPALTASSGTSAAVLGRDFARALTEGLARAATTTLERRPAPPAPAAPDPEPLPPAAPAAVASAAVTDEHADCRWHERRRVARDLHDHIGGALATARRLIAECAPEVRDPERLAAAVTFLSEAEGHLRGLLGELVTATELPPLREAVEGFAAEAAPPGVAVTVKVTGNERLVATAHRRALFLSVREALRNSFEHAGASRVTVSVRTTRWWVHAAVEDDGRGFDPARAGAGIASMQQRVEEIGGRLSVESSPVDGTRVDLHVPLRPR</sequence>
<dbReference type="Pfam" id="PF02518">
    <property type="entry name" value="HATPase_c"/>
    <property type="match status" value="1"/>
</dbReference>